<proteinExistence type="predicted"/>
<accession>A0A1S1UGT3</accession>
<reference evidence="3 4" key="1">
    <citation type="submission" date="2015-06" db="EMBL/GenBank/DDBJ databases">
        <title>Draft genome sequencing of a biphenyl-degrading bacterium, Janthinobacterium lividum MEG1.</title>
        <authorList>
            <person name="Shimodaira J."/>
            <person name="Hatta T."/>
        </authorList>
    </citation>
    <scope>NUCLEOTIDE SEQUENCE [LARGE SCALE GENOMIC DNA]</scope>
    <source>
        <strain evidence="3 4">MEG1</strain>
    </source>
</reference>
<dbReference type="SUPFAM" id="SSF56925">
    <property type="entry name" value="OMPA-like"/>
    <property type="match status" value="1"/>
</dbReference>
<protein>
    <submittedName>
        <fullName evidence="3">Membrane protein</fullName>
    </submittedName>
</protein>
<dbReference type="GO" id="GO:0009279">
    <property type="term" value="C:cell outer membrane"/>
    <property type="evidence" value="ECO:0007669"/>
    <property type="project" value="UniProtKB-SubCell"/>
</dbReference>
<dbReference type="GO" id="GO:0055085">
    <property type="term" value="P:transmembrane transport"/>
    <property type="evidence" value="ECO:0007669"/>
    <property type="project" value="TreeGrafter"/>
</dbReference>
<sequence>MPKTKTTYAFAFAAGLTLAFGSIGAYAQSEDAANTLKIGYAGITFNTKSGHLIGPPGTTPPGIQTDLRDARTFALIYERRISGPWSVVVQAATPPVVKVDGAGTGAPLGSVETTKAWFPAVLATYTFAGLPGIRPYVGAGVNYAFFTDPQVSAAYTGAFGGTSSSSTLKNSWGPVVKLGAEFPIAKNWVLDVGYSRYWIKTTATITTTTPGVGDIARTINVKVDPGVFGLLVGYRF</sequence>
<dbReference type="EMBL" id="LFKP01000001">
    <property type="protein sequence ID" value="OHV99021.1"/>
    <property type="molecule type" value="Genomic_DNA"/>
</dbReference>
<dbReference type="InterPro" id="IPR005618">
    <property type="entry name" value="OMPW"/>
</dbReference>
<dbReference type="Gene3D" id="2.40.160.20">
    <property type="match status" value="1"/>
</dbReference>
<dbReference type="AlphaFoldDB" id="A0A1S1UGT3"/>
<keyword evidence="2" id="KW-0732">Signal</keyword>
<dbReference type="Pfam" id="PF03922">
    <property type="entry name" value="OmpW"/>
    <property type="match status" value="1"/>
</dbReference>
<evidence type="ECO:0000256" key="1">
    <source>
        <dbReference type="ARBA" id="ARBA00004442"/>
    </source>
</evidence>
<dbReference type="PANTHER" id="PTHR36920">
    <property type="match status" value="1"/>
</dbReference>
<gene>
    <name evidence="3" type="ORF">AKG95_00610</name>
</gene>
<dbReference type="Proteomes" id="UP000179840">
    <property type="component" value="Unassembled WGS sequence"/>
</dbReference>
<organism evidence="3 4">
    <name type="scientific">Janthinobacterium lividum</name>
    <dbReference type="NCBI Taxonomy" id="29581"/>
    <lineage>
        <taxon>Bacteria</taxon>
        <taxon>Pseudomonadati</taxon>
        <taxon>Pseudomonadota</taxon>
        <taxon>Betaproteobacteria</taxon>
        <taxon>Burkholderiales</taxon>
        <taxon>Oxalobacteraceae</taxon>
        <taxon>Janthinobacterium</taxon>
    </lineage>
</organism>
<evidence type="ECO:0000313" key="4">
    <source>
        <dbReference type="Proteomes" id="UP000179840"/>
    </source>
</evidence>
<dbReference type="PANTHER" id="PTHR36920:SF1">
    <property type="entry name" value="OUTER MEMBRANE PROTEIN W"/>
    <property type="match status" value="1"/>
</dbReference>
<dbReference type="InterPro" id="IPR011250">
    <property type="entry name" value="OMP/PagP_B-barrel"/>
</dbReference>
<name>A0A1S1UGT3_9BURK</name>
<feature type="chain" id="PRO_5010309555" evidence="2">
    <location>
        <begin position="28"/>
        <end position="236"/>
    </location>
</feature>
<evidence type="ECO:0000256" key="2">
    <source>
        <dbReference type="SAM" id="SignalP"/>
    </source>
</evidence>
<comment type="caution">
    <text evidence="3">The sequence shown here is derived from an EMBL/GenBank/DDBJ whole genome shotgun (WGS) entry which is preliminary data.</text>
</comment>
<feature type="signal peptide" evidence="2">
    <location>
        <begin position="1"/>
        <end position="27"/>
    </location>
</feature>
<dbReference type="RefSeq" id="WP_011797846.1">
    <property type="nucleotide sequence ID" value="NZ_LFKP01000001.1"/>
</dbReference>
<evidence type="ECO:0000313" key="3">
    <source>
        <dbReference type="EMBL" id="OHV99021.1"/>
    </source>
</evidence>
<comment type="subcellular location">
    <subcellularLocation>
        <location evidence="1">Cell outer membrane</location>
    </subcellularLocation>
</comment>